<sequence>MTTADHQREDKQPLLNEEEREETVQNGAEVAAFPAESRTTAAVSGEQAHAQLTAPEEMNLFEAAQRGIFHRIRDLLDDKTATPNDVDPQGVTALHYAALGNHDVCIKYLIDRGAIVDQAAGDLKATALHWATR</sequence>
<dbReference type="PANTHER" id="PTHR24171">
    <property type="entry name" value="ANKYRIN REPEAT DOMAIN-CONTAINING PROTEIN 39-RELATED"/>
    <property type="match status" value="1"/>
</dbReference>
<feature type="compositionally biased region" description="Basic and acidic residues" evidence="4">
    <location>
        <begin position="1"/>
        <end position="12"/>
    </location>
</feature>
<dbReference type="EMBL" id="MCGN01000005">
    <property type="protein sequence ID" value="ORY96173.1"/>
    <property type="molecule type" value="Genomic_DNA"/>
</dbReference>
<dbReference type="Proteomes" id="UP000242180">
    <property type="component" value="Unassembled WGS sequence"/>
</dbReference>
<dbReference type="STRING" id="13706.A0A1X2HBK7"/>
<feature type="repeat" description="ANK" evidence="3">
    <location>
        <begin position="89"/>
        <end position="121"/>
    </location>
</feature>
<organism evidence="5 6">
    <name type="scientific">Syncephalastrum racemosum</name>
    <name type="common">Filamentous fungus</name>
    <dbReference type="NCBI Taxonomy" id="13706"/>
    <lineage>
        <taxon>Eukaryota</taxon>
        <taxon>Fungi</taxon>
        <taxon>Fungi incertae sedis</taxon>
        <taxon>Mucoromycota</taxon>
        <taxon>Mucoromycotina</taxon>
        <taxon>Mucoromycetes</taxon>
        <taxon>Mucorales</taxon>
        <taxon>Syncephalastraceae</taxon>
        <taxon>Syncephalastrum</taxon>
    </lineage>
</organism>
<protein>
    <submittedName>
        <fullName evidence="5">Uncharacterized protein</fullName>
    </submittedName>
</protein>
<keyword evidence="6" id="KW-1185">Reference proteome</keyword>
<evidence type="ECO:0000313" key="5">
    <source>
        <dbReference type="EMBL" id="ORY96173.1"/>
    </source>
</evidence>
<dbReference type="OrthoDB" id="6781668at2759"/>
<evidence type="ECO:0000256" key="1">
    <source>
        <dbReference type="ARBA" id="ARBA00022737"/>
    </source>
</evidence>
<dbReference type="InterPro" id="IPR036770">
    <property type="entry name" value="Ankyrin_rpt-contain_sf"/>
</dbReference>
<evidence type="ECO:0000256" key="2">
    <source>
        <dbReference type="ARBA" id="ARBA00023043"/>
    </source>
</evidence>
<dbReference type="PROSITE" id="PS50088">
    <property type="entry name" value="ANK_REPEAT"/>
    <property type="match status" value="1"/>
</dbReference>
<dbReference type="Pfam" id="PF12796">
    <property type="entry name" value="Ank_2"/>
    <property type="match status" value="1"/>
</dbReference>
<accession>A0A1X2HBK7</accession>
<gene>
    <name evidence="5" type="ORF">BCR43DRAFT_267658</name>
</gene>
<evidence type="ECO:0000313" key="6">
    <source>
        <dbReference type="Proteomes" id="UP000242180"/>
    </source>
</evidence>
<dbReference type="SMART" id="SM00248">
    <property type="entry name" value="ANK"/>
    <property type="match status" value="1"/>
</dbReference>
<name>A0A1X2HBK7_SYNRA</name>
<dbReference type="SUPFAM" id="SSF48403">
    <property type="entry name" value="Ankyrin repeat"/>
    <property type="match status" value="1"/>
</dbReference>
<dbReference type="PROSITE" id="PS50297">
    <property type="entry name" value="ANK_REP_REGION"/>
    <property type="match status" value="1"/>
</dbReference>
<keyword evidence="1" id="KW-0677">Repeat</keyword>
<comment type="caution">
    <text evidence="5">The sequence shown here is derived from an EMBL/GenBank/DDBJ whole genome shotgun (WGS) entry which is preliminary data.</text>
</comment>
<dbReference type="InterPro" id="IPR002110">
    <property type="entry name" value="Ankyrin_rpt"/>
</dbReference>
<dbReference type="AlphaFoldDB" id="A0A1X2HBK7"/>
<dbReference type="InParanoid" id="A0A1X2HBK7"/>
<dbReference type="Gene3D" id="1.25.40.20">
    <property type="entry name" value="Ankyrin repeat-containing domain"/>
    <property type="match status" value="1"/>
</dbReference>
<proteinExistence type="predicted"/>
<evidence type="ECO:0000256" key="4">
    <source>
        <dbReference type="SAM" id="MobiDB-lite"/>
    </source>
</evidence>
<reference evidence="5 6" key="1">
    <citation type="submission" date="2016-07" db="EMBL/GenBank/DDBJ databases">
        <title>Pervasive Adenine N6-methylation of Active Genes in Fungi.</title>
        <authorList>
            <consortium name="DOE Joint Genome Institute"/>
            <person name="Mondo S.J."/>
            <person name="Dannebaum R.O."/>
            <person name="Kuo R.C."/>
            <person name="Labutti K."/>
            <person name="Haridas S."/>
            <person name="Kuo A."/>
            <person name="Salamov A."/>
            <person name="Ahrendt S.R."/>
            <person name="Lipzen A."/>
            <person name="Sullivan W."/>
            <person name="Andreopoulos W.B."/>
            <person name="Clum A."/>
            <person name="Lindquist E."/>
            <person name="Daum C."/>
            <person name="Ramamoorthy G.K."/>
            <person name="Gryganskyi A."/>
            <person name="Culley D."/>
            <person name="Magnuson J.K."/>
            <person name="James T.Y."/>
            <person name="O'Malley M.A."/>
            <person name="Stajich J.E."/>
            <person name="Spatafora J.W."/>
            <person name="Visel A."/>
            <person name="Grigoriev I.V."/>
        </authorList>
    </citation>
    <scope>NUCLEOTIDE SEQUENCE [LARGE SCALE GENOMIC DNA]</scope>
    <source>
        <strain evidence="5 6">NRRL 2496</strain>
    </source>
</reference>
<feature type="region of interest" description="Disordered" evidence="4">
    <location>
        <begin position="1"/>
        <end position="25"/>
    </location>
</feature>
<evidence type="ECO:0000256" key="3">
    <source>
        <dbReference type="PROSITE-ProRule" id="PRU00023"/>
    </source>
</evidence>
<keyword evidence="2 3" id="KW-0040">ANK repeat</keyword>